<dbReference type="PROSITE" id="PS00137">
    <property type="entry name" value="SUBTILASE_HIS"/>
    <property type="match status" value="1"/>
</dbReference>
<dbReference type="Pfam" id="PF21316">
    <property type="entry name" value="TPPII_GBD"/>
    <property type="match status" value="1"/>
</dbReference>
<dbReference type="STRING" id="1522189.A0A316W4X1"/>
<keyword evidence="5 8" id="KW-0645">Protease</keyword>
<evidence type="ECO:0000313" key="15">
    <source>
        <dbReference type="Proteomes" id="UP000245783"/>
    </source>
</evidence>
<dbReference type="Proteomes" id="UP000245783">
    <property type="component" value="Unassembled WGS sequence"/>
</dbReference>
<dbReference type="InterPro" id="IPR048383">
    <property type="entry name" value="TPPII_Ig-like-1"/>
</dbReference>
<dbReference type="PANTHER" id="PTHR43806:SF14">
    <property type="entry name" value="TRIPEPTIDYL-PEPTIDASE 2"/>
    <property type="match status" value="1"/>
</dbReference>
<comment type="catalytic activity">
    <reaction evidence="1">
        <text>Release of an N-terminal tripeptide from a polypeptide.</text>
        <dbReference type="EC" id="3.4.14.10"/>
    </reaction>
</comment>
<feature type="domain" description="Tripeptidyl-peptidase II first Ig-like" evidence="12">
    <location>
        <begin position="604"/>
        <end position="705"/>
    </location>
</feature>
<dbReference type="InterPro" id="IPR000209">
    <property type="entry name" value="Peptidase_S8/S53_dom"/>
</dbReference>
<feature type="domain" description="Tripeptidyl-peptidase II galactose-binding" evidence="13">
    <location>
        <begin position="725"/>
        <end position="811"/>
    </location>
</feature>
<dbReference type="Gene3D" id="2.60.40.3170">
    <property type="match status" value="1"/>
</dbReference>
<keyword evidence="6 8" id="KW-0378">Hydrolase</keyword>
<feature type="domain" description="Peptidase S8/S53" evidence="10">
    <location>
        <begin position="35"/>
        <end position="532"/>
    </location>
</feature>
<dbReference type="InterPro" id="IPR022229">
    <property type="entry name" value="TPPII_Ig-like-2"/>
</dbReference>
<dbReference type="PANTHER" id="PTHR43806">
    <property type="entry name" value="PEPTIDASE S8"/>
    <property type="match status" value="1"/>
</dbReference>
<dbReference type="Gene3D" id="1.25.40.710">
    <property type="match status" value="1"/>
</dbReference>
<evidence type="ECO:0000259" key="12">
    <source>
        <dbReference type="Pfam" id="PF21223"/>
    </source>
</evidence>
<accession>A0A316W4X1</accession>
<keyword evidence="15" id="KW-1185">Reference proteome</keyword>
<feature type="domain" description="Tripeptidyl peptidase II second Ig-like" evidence="11">
    <location>
        <begin position="855"/>
        <end position="1044"/>
    </location>
</feature>
<reference evidence="14 15" key="1">
    <citation type="journal article" date="2018" name="Mol. Biol. Evol.">
        <title>Broad Genomic Sampling Reveals a Smut Pathogenic Ancestry of the Fungal Clade Ustilaginomycotina.</title>
        <authorList>
            <person name="Kijpornyongpan T."/>
            <person name="Mondo S.J."/>
            <person name="Barry K."/>
            <person name="Sandor L."/>
            <person name="Lee J."/>
            <person name="Lipzen A."/>
            <person name="Pangilinan J."/>
            <person name="LaButti K."/>
            <person name="Hainaut M."/>
            <person name="Henrissat B."/>
            <person name="Grigoriev I.V."/>
            <person name="Spatafora J.W."/>
            <person name="Aime M.C."/>
        </authorList>
    </citation>
    <scope>NUCLEOTIDE SEQUENCE [LARGE SCALE GENOMIC DNA]</scope>
    <source>
        <strain evidence="14 15">MCA 4658</strain>
    </source>
</reference>
<dbReference type="EMBL" id="KZ819359">
    <property type="protein sequence ID" value="PWN44782.1"/>
    <property type="molecule type" value="Genomic_DNA"/>
</dbReference>
<dbReference type="PRINTS" id="PR00723">
    <property type="entry name" value="SUBTILISIN"/>
</dbReference>
<dbReference type="FunCoup" id="A0A316W4X1">
    <property type="interactions" value="702"/>
</dbReference>
<dbReference type="Pfam" id="PF21223">
    <property type="entry name" value="TPPII_Ig-like-1"/>
    <property type="match status" value="1"/>
</dbReference>
<dbReference type="InterPro" id="IPR015500">
    <property type="entry name" value="Peptidase_S8_subtilisin-rel"/>
</dbReference>
<feature type="active site" description="Charge relay system" evidence="8">
    <location>
        <position position="515"/>
    </location>
</feature>
<evidence type="ECO:0000313" key="14">
    <source>
        <dbReference type="EMBL" id="PWN44782.1"/>
    </source>
</evidence>
<dbReference type="RefSeq" id="XP_025371942.1">
    <property type="nucleotide sequence ID" value="XM_025511691.1"/>
</dbReference>
<dbReference type="PROSITE" id="PS51892">
    <property type="entry name" value="SUBTILASE"/>
    <property type="match status" value="1"/>
</dbReference>
<evidence type="ECO:0000256" key="4">
    <source>
        <dbReference type="ARBA" id="ARBA00022438"/>
    </source>
</evidence>
<dbReference type="GeneID" id="37033561"/>
<dbReference type="GO" id="GO:0004252">
    <property type="term" value="F:serine-type endopeptidase activity"/>
    <property type="evidence" value="ECO:0007669"/>
    <property type="project" value="UniProtKB-UniRule"/>
</dbReference>
<evidence type="ECO:0000256" key="8">
    <source>
        <dbReference type="PROSITE-ProRule" id="PRU01240"/>
    </source>
</evidence>
<evidence type="ECO:0000256" key="7">
    <source>
        <dbReference type="ARBA" id="ARBA00022825"/>
    </source>
</evidence>
<dbReference type="OrthoDB" id="206201at2759"/>
<dbReference type="InterPro" id="IPR050131">
    <property type="entry name" value="Peptidase_S8_subtilisin-like"/>
</dbReference>
<feature type="active site" description="Charge relay system" evidence="8">
    <location>
        <position position="44"/>
    </location>
</feature>
<dbReference type="SUPFAM" id="SSF52743">
    <property type="entry name" value="Subtilisin-like"/>
    <property type="match status" value="1"/>
</dbReference>
<evidence type="ECO:0000259" key="13">
    <source>
        <dbReference type="Pfam" id="PF21316"/>
    </source>
</evidence>
<evidence type="ECO:0000256" key="5">
    <source>
        <dbReference type="ARBA" id="ARBA00022670"/>
    </source>
</evidence>
<organism evidence="14 15">
    <name type="scientific">Ceraceosorus guamensis</name>
    <dbReference type="NCBI Taxonomy" id="1522189"/>
    <lineage>
        <taxon>Eukaryota</taxon>
        <taxon>Fungi</taxon>
        <taxon>Dikarya</taxon>
        <taxon>Basidiomycota</taxon>
        <taxon>Ustilaginomycotina</taxon>
        <taxon>Exobasidiomycetes</taxon>
        <taxon>Ceraceosorales</taxon>
        <taxon>Ceraceosoraceae</taxon>
        <taxon>Ceraceosorus</taxon>
    </lineage>
</organism>
<gene>
    <name evidence="14" type="ORF">IE81DRAFT_286888</name>
</gene>
<protein>
    <recommendedName>
        <fullName evidence="3">tripeptidyl-peptidase II</fullName>
        <ecNumber evidence="3">3.4.14.10</ecNumber>
    </recommendedName>
</protein>
<dbReference type="GO" id="GO:0004177">
    <property type="term" value="F:aminopeptidase activity"/>
    <property type="evidence" value="ECO:0007669"/>
    <property type="project" value="UniProtKB-KW"/>
</dbReference>
<dbReference type="InParanoid" id="A0A316W4X1"/>
<dbReference type="InterPro" id="IPR022398">
    <property type="entry name" value="Peptidase_S8_His-AS"/>
</dbReference>
<dbReference type="Pfam" id="PF00082">
    <property type="entry name" value="Peptidase_S8"/>
    <property type="match status" value="1"/>
</dbReference>
<dbReference type="GO" id="GO:0006508">
    <property type="term" value="P:proteolysis"/>
    <property type="evidence" value="ECO:0007669"/>
    <property type="project" value="UniProtKB-KW"/>
</dbReference>
<keyword evidence="7 8" id="KW-0720">Serine protease</keyword>
<keyword evidence="4" id="KW-0031">Aminopeptidase</keyword>
<dbReference type="GO" id="GO:0008240">
    <property type="term" value="F:tripeptidyl-peptidase activity"/>
    <property type="evidence" value="ECO:0007669"/>
    <property type="project" value="UniProtKB-EC"/>
</dbReference>
<evidence type="ECO:0000259" key="10">
    <source>
        <dbReference type="Pfam" id="PF00082"/>
    </source>
</evidence>
<dbReference type="InterPro" id="IPR023828">
    <property type="entry name" value="Peptidase_S8_Ser-AS"/>
</dbReference>
<sequence>MPALKSITPFPVEGLLPKETTQAKSFLEKFPKYDGRGVRVAILDTGVDPAAKGLEGKVVDVIDCTGSGDTSLEAVKPSPDAPSDKIGLKSPTTGRALLVSSSLTNPSGKWFVGTKPAYEFWPKDLIARRKSERRKEWDVEQEKLRACVQFELNRLSNGPAQGVPTGSENAEQTQTEDKDTEAKRVDLEAQQRASAKVELTAQLEVLKDLATTYSDPGPIIEVVAWHDGKNWRAVVEGAEGSAWDPSQGLHPDRLKKLEDSTLDFSARPALTDFHKERQHDTFGQIDLLTYSVNFLFESPPPENEQVKGDAHAPSGISLCVVSGSHGTHVAGIVGAKRDDDPEQNGGAPGCELVSLMIGDARLGSMETQKALVRAARAIIDTGCAVANMSFGESGVWGVDNKGLFAEQLRDIVIREHDCLFVSSAGNSGPALSTLGQPAGTTSGVITVGAYVDAGSMLKAEYALLEDGIKSSTTTWCSRGPVADGDLGVDTYAPGAAITCIPRYCLQSTMLANGTSMASPSAAGALSLIVSGLLAEGTKFSAARITKALRASNKDVRDDLGVGFIQVEKLWSHLQDLKDDPVADAEWRVAVTPAGKPPGRAGTDLRGIYLRDEAQTQGLSQFTLTATPTFGPRETQRSYELQVPAAIVSTAPWVTTTEHVWIGSKGRGFEVRVDCSDLEAGKLHTARVEGWDTKTGRLLFDAPVTVTKPLPPNPTVVLEKVKLDHGKVDRRFVSVPAGATWAELSFRSAKHHVSGTSVRFWYHGVQVLPHARLPDAEQAYVLALNEGEPVTKKFPIVGGHTMEMCLAQFWSSAAGFDLDIKIEFHGINFGAAKTPGRDETTLVGGQGIARLSCTSNVRIETFKPSLSFNKVRTFVRPTAFELRPLLAAPRDTLPAGGQINELVLTYPLEIKEDKAKVSYAVPLFNHLYDSAVPMLSQLFDGNKKRVEFNDVYSGSKTVELPKGNYTLQVELLNPDVKVLEKLKNATLRVDTNLGKDVSLDLYEDHVDLFGSAKPATFNNIKLLRGERKLLVIDTNLEGDAVPKGAEPGDILIGHVTANGGSEGRSGELRLVVPPTAKKQQPDEGVKLSTEKKLPELLAGLLEKTPEAEKEAFADRLLKDYPDNLAVLVARLKAISKPDEKENAPKLLEAAKLILDNIDEHEVLLHIGSKKIPVAERTKEEKEQIKELDEKKDAYVLALNRYVQTRALLAQSADRPSAEFESAFAQYRRVADEKDSAFAVVATSWHAGHKRYGKALQLLRKAIKDFGAGTSSNLEELNKARELERTYLQALDWTLWSANADRFKALQNPKIYSGF</sequence>
<evidence type="ECO:0000256" key="2">
    <source>
        <dbReference type="ARBA" id="ARBA00011073"/>
    </source>
</evidence>
<dbReference type="Gene3D" id="2.20.25.690">
    <property type="match status" value="2"/>
</dbReference>
<dbReference type="PROSITE" id="PS00138">
    <property type="entry name" value="SUBTILASE_SER"/>
    <property type="match status" value="1"/>
</dbReference>
<feature type="region of interest" description="Disordered" evidence="9">
    <location>
        <begin position="70"/>
        <end position="89"/>
    </location>
</feature>
<dbReference type="InterPro" id="IPR048384">
    <property type="entry name" value="TPPII_GBD"/>
</dbReference>
<evidence type="ECO:0000256" key="3">
    <source>
        <dbReference type="ARBA" id="ARBA00012462"/>
    </source>
</evidence>
<dbReference type="Pfam" id="PF12580">
    <property type="entry name" value="TPPII"/>
    <property type="match status" value="1"/>
</dbReference>
<feature type="region of interest" description="Disordered" evidence="9">
    <location>
        <begin position="156"/>
        <end position="181"/>
    </location>
</feature>
<dbReference type="EC" id="3.4.14.10" evidence="3"/>
<dbReference type="InterPro" id="IPR036852">
    <property type="entry name" value="Peptidase_S8/S53_dom_sf"/>
</dbReference>
<dbReference type="InterPro" id="IPR046940">
    <property type="entry name" value="TPPII_Ig-like_sf"/>
</dbReference>
<dbReference type="GO" id="GO:0005829">
    <property type="term" value="C:cytosol"/>
    <property type="evidence" value="ECO:0007669"/>
    <property type="project" value="TreeGrafter"/>
</dbReference>
<dbReference type="InterPro" id="IPR046939">
    <property type="entry name" value="TPPII_C_sf"/>
</dbReference>
<evidence type="ECO:0000259" key="11">
    <source>
        <dbReference type="Pfam" id="PF12580"/>
    </source>
</evidence>
<comment type="similarity">
    <text evidence="2 8">Belongs to the peptidase S8 family.</text>
</comment>
<feature type="active site" description="Charge relay system" evidence="8">
    <location>
        <position position="325"/>
    </location>
</feature>
<dbReference type="Gene3D" id="3.40.50.200">
    <property type="entry name" value="Peptidase S8/S53 domain"/>
    <property type="match status" value="2"/>
</dbReference>
<proteinExistence type="inferred from homology"/>
<evidence type="ECO:0000256" key="6">
    <source>
        <dbReference type="ARBA" id="ARBA00022801"/>
    </source>
</evidence>
<name>A0A316W4X1_9BASI</name>
<feature type="compositionally biased region" description="Polar residues" evidence="9">
    <location>
        <begin position="156"/>
        <end position="173"/>
    </location>
</feature>
<evidence type="ECO:0000256" key="9">
    <source>
        <dbReference type="SAM" id="MobiDB-lite"/>
    </source>
</evidence>
<evidence type="ECO:0000256" key="1">
    <source>
        <dbReference type="ARBA" id="ARBA00001910"/>
    </source>
</evidence>